<protein>
    <submittedName>
        <fullName evidence="2">Uncharacterized protein</fullName>
    </submittedName>
</protein>
<name>A0AAD9NZM5_RIDPI</name>
<organism evidence="2 3">
    <name type="scientific">Ridgeia piscesae</name>
    <name type="common">Tubeworm</name>
    <dbReference type="NCBI Taxonomy" id="27915"/>
    <lineage>
        <taxon>Eukaryota</taxon>
        <taxon>Metazoa</taxon>
        <taxon>Spiralia</taxon>
        <taxon>Lophotrochozoa</taxon>
        <taxon>Annelida</taxon>
        <taxon>Polychaeta</taxon>
        <taxon>Sedentaria</taxon>
        <taxon>Canalipalpata</taxon>
        <taxon>Sabellida</taxon>
        <taxon>Siboglinidae</taxon>
        <taxon>Ridgeia</taxon>
    </lineage>
</organism>
<proteinExistence type="predicted"/>
<dbReference type="EMBL" id="JAODUO010000239">
    <property type="protein sequence ID" value="KAK2185349.1"/>
    <property type="molecule type" value="Genomic_DNA"/>
</dbReference>
<comment type="caution">
    <text evidence="2">The sequence shown here is derived from an EMBL/GenBank/DDBJ whole genome shotgun (WGS) entry which is preliminary data.</text>
</comment>
<accession>A0AAD9NZM5</accession>
<feature type="compositionally biased region" description="Acidic residues" evidence="1">
    <location>
        <begin position="66"/>
        <end position="79"/>
    </location>
</feature>
<reference evidence="2" key="1">
    <citation type="journal article" date="2023" name="Mol. Biol. Evol.">
        <title>Third-Generation Sequencing Reveals the Adaptive Role of the Epigenome in Three Deep-Sea Polychaetes.</title>
        <authorList>
            <person name="Perez M."/>
            <person name="Aroh O."/>
            <person name="Sun Y."/>
            <person name="Lan Y."/>
            <person name="Juniper S.K."/>
            <person name="Young C.R."/>
            <person name="Angers B."/>
            <person name="Qian P.Y."/>
        </authorList>
    </citation>
    <scope>NUCLEOTIDE SEQUENCE</scope>
    <source>
        <strain evidence="2">R07B-5</strain>
    </source>
</reference>
<feature type="compositionally biased region" description="Basic and acidic residues" evidence="1">
    <location>
        <begin position="80"/>
        <end position="92"/>
    </location>
</feature>
<evidence type="ECO:0000313" key="2">
    <source>
        <dbReference type="EMBL" id="KAK2185349.1"/>
    </source>
</evidence>
<evidence type="ECO:0000313" key="3">
    <source>
        <dbReference type="Proteomes" id="UP001209878"/>
    </source>
</evidence>
<dbReference type="AlphaFoldDB" id="A0AAD9NZM5"/>
<sequence length="92" mass="10497">MVQIISSVMILIADSFMHIVCSMDFDIEKLVSEVKLLKDCVKAQERKIKHLEEKVAEFESTQKCESDDDEDDEIEAQDDEPNHHDNGSSELA</sequence>
<evidence type="ECO:0000256" key="1">
    <source>
        <dbReference type="SAM" id="MobiDB-lite"/>
    </source>
</evidence>
<keyword evidence="3" id="KW-1185">Reference proteome</keyword>
<dbReference type="Proteomes" id="UP001209878">
    <property type="component" value="Unassembled WGS sequence"/>
</dbReference>
<gene>
    <name evidence="2" type="ORF">NP493_239g02014</name>
</gene>
<feature type="region of interest" description="Disordered" evidence="1">
    <location>
        <begin position="58"/>
        <end position="92"/>
    </location>
</feature>